<dbReference type="InterPro" id="IPR025857">
    <property type="entry name" value="MacB_PCD"/>
</dbReference>
<evidence type="ECO:0000256" key="1">
    <source>
        <dbReference type="ARBA" id="ARBA00004651"/>
    </source>
</evidence>
<feature type="transmembrane region" description="Helical" evidence="6">
    <location>
        <begin position="21"/>
        <end position="45"/>
    </location>
</feature>
<organism evidence="9 10">
    <name type="scientific">Puia dinghuensis</name>
    <dbReference type="NCBI Taxonomy" id="1792502"/>
    <lineage>
        <taxon>Bacteria</taxon>
        <taxon>Pseudomonadati</taxon>
        <taxon>Bacteroidota</taxon>
        <taxon>Chitinophagia</taxon>
        <taxon>Chitinophagales</taxon>
        <taxon>Chitinophagaceae</taxon>
        <taxon>Puia</taxon>
    </lineage>
</organism>
<name>A0A8J2UHP8_9BACT</name>
<sequence length="794" mass="88785">MLRIYFRAGFRSLLRRRSFSLINLIGLSLGFSAIMVMAIMIYQYVTANGQFQNKDRMYYVKLRNADGAEYMYTPYPFLYTILQTCPDVEAGTHLQAIVEPWLKAGDKEFQDKTWFVDTGFFRVFSFPLEYGDPATALRNKANIVLSHEMAAKLFGSGAGAIGKTLVRDDSVLMTVTGVLQSVASNTSARPEVLLPAEIINTNQEFMDMANWYNGFAENYLLLRRDADTAKINAQLNRIVKTNFDKNVSNCTAYLAPYSHFVRAESGNLFMVLIKALAGAIGFILLVMVANLINLNAATLLDRQKEMAVRKMMGSSRLHLMVQFLLENAMTIFAGLFLAFLLFRSLLLPMMNEILRDRFGTIALNIRHDYPLLGIFIIAGLFIVVLVGSFPALHFGSLRAIDAIKGQITGKRERNTTRNLFITLQFALATVFIGIAIIFNSQIRHMKGAALGFDQDNVLIANTDLAYHNPKAAEARYDVLLNDLRHNPAVLGFTNSNNIPTAYGNNFNIFVDPVTSREQSMRQASIDAGMLQTYRIKLLAGKNFSGITDSADRHTVIINHRAAMLMGWTNAVGRQLRPKGDKEVYTVAGVTEDFHYGDLSRDIDPVIFWPMGRQKLMPPYLSIRVAPGDGEEIGRLVAGTFKDIPTRRAFSFEYLNTRIDKQYALMEGILNATNYIALLTVFIAAMGLFGLIAAYTRRRVKEVGIRKVLGADVIDIVRLLSRSFLLLIGVALAVATPIAWLIMHNWLQDFAYRIDIKWWMLASAGLIALVIAAATVGYHALRAARANPVLSLRTE</sequence>
<evidence type="ECO:0000256" key="2">
    <source>
        <dbReference type="ARBA" id="ARBA00022475"/>
    </source>
</evidence>
<feature type="domain" description="MacB-like periplasmic core" evidence="8">
    <location>
        <begin position="20"/>
        <end position="237"/>
    </location>
</feature>
<reference evidence="9" key="2">
    <citation type="submission" date="2020-09" db="EMBL/GenBank/DDBJ databases">
        <authorList>
            <person name="Sun Q."/>
            <person name="Zhou Y."/>
        </authorList>
    </citation>
    <scope>NUCLEOTIDE SEQUENCE</scope>
    <source>
        <strain evidence="9">CGMCC 1.15448</strain>
    </source>
</reference>
<feature type="domain" description="ABC3 transporter permease C-terminal" evidence="7">
    <location>
        <begin position="279"/>
        <end position="394"/>
    </location>
</feature>
<dbReference type="InterPro" id="IPR050250">
    <property type="entry name" value="Macrolide_Exporter_MacB"/>
</dbReference>
<feature type="transmembrane region" description="Helical" evidence="6">
    <location>
        <begin position="757"/>
        <end position="780"/>
    </location>
</feature>
<reference evidence="9" key="1">
    <citation type="journal article" date="2014" name="Int. J. Syst. Evol. Microbiol.">
        <title>Complete genome sequence of Corynebacterium casei LMG S-19264T (=DSM 44701T), isolated from a smear-ripened cheese.</title>
        <authorList>
            <consortium name="US DOE Joint Genome Institute (JGI-PGF)"/>
            <person name="Walter F."/>
            <person name="Albersmeier A."/>
            <person name="Kalinowski J."/>
            <person name="Ruckert C."/>
        </authorList>
    </citation>
    <scope>NUCLEOTIDE SEQUENCE</scope>
    <source>
        <strain evidence="9">CGMCC 1.15448</strain>
    </source>
</reference>
<dbReference type="GO" id="GO:0022857">
    <property type="term" value="F:transmembrane transporter activity"/>
    <property type="evidence" value="ECO:0007669"/>
    <property type="project" value="TreeGrafter"/>
</dbReference>
<gene>
    <name evidence="9" type="ORF">GCM10011511_49240</name>
</gene>
<dbReference type="PANTHER" id="PTHR30572">
    <property type="entry name" value="MEMBRANE COMPONENT OF TRANSPORTER-RELATED"/>
    <property type="match status" value="1"/>
</dbReference>
<feature type="transmembrane region" description="Helical" evidence="6">
    <location>
        <begin position="418"/>
        <end position="438"/>
    </location>
</feature>
<dbReference type="Pfam" id="PF12704">
    <property type="entry name" value="MacB_PCD"/>
    <property type="match status" value="2"/>
</dbReference>
<comment type="caution">
    <text evidence="9">The sequence shown here is derived from an EMBL/GenBank/DDBJ whole genome shotgun (WGS) entry which is preliminary data.</text>
</comment>
<keyword evidence="3 6" id="KW-0812">Transmembrane</keyword>
<evidence type="ECO:0000256" key="4">
    <source>
        <dbReference type="ARBA" id="ARBA00022989"/>
    </source>
</evidence>
<feature type="transmembrane region" description="Helical" evidence="6">
    <location>
        <begin position="371"/>
        <end position="397"/>
    </location>
</feature>
<evidence type="ECO:0000256" key="5">
    <source>
        <dbReference type="ARBA" id="ARBA00023136"/>
    </source>
</evidence>
<evidence type="ECO:0000259" key="8">
    <source>
        <dbReference type="Pfam" id="PF12704"/>
    </source>
</evidence>
<protein>
    <submittedName>
        <fullName evidence="9">ABC transporter permease</fullName>
    </submittedName>
</protein>
<feature type="transmembrane region" description="Helical" evidence="6">
    <location>
        <begin position="674"/>
        <end position="695"/>
    </location>
</feature>
<comment type="subcellular location">
    <subcellularLocation>
        <location evidence="1">Cell membrane</location>
        <topology evidence="1">Multi-pass membrane protein</topology>
    </subcellularLocation>
</comment>
<dbReference type="Pfam" id="PF02687">
    <property type="entry name" value="FtsX"/>
    <property type="match status" value="2"/>
</dbReference>
<evidence type="ECO:0000256" key="6">
    <source>
        <dbReference type="SAM" id="Phobius"/>
    </source>
</evidence>
<keyword evidence="2" id="KW-1003">Cell membrane</keyword>
<feature type="domain" description="ABC3 transporter permease C-terminal" evidence="7">
    <location>
        <begin position="675"/>
        <end position="787"/>
    </location>
</feature>
<dbReference type="PANTHER" id="PTHR30572:SF18">
    <property type="entry name" value="ABC-TYPE MACROLIDE FAMILY EXPORT SYSTEM PERMEASE COMPONENT 2"/>
    <property type="match status" value="1"/>
</dbReference>
<keyword evidence="5 6" id="KW-0472">Membrane</keyword>
<feature type="transmembrane region" description="Helical" evidence="6">
    <location>
        <begin position="317"/>
        <end position="342"/>
    </location>
</feature>
<evidence type="ECO:0000313" key="10">
    <source>
        <dbReference type="Proteomes" id="UP000607559"/>
    </source>
</evidence>
<evidence type="ECO:0000259" key="7">
    <source>
        <dbReference type="Pfam" id="PF02687"/>
    </source>
</evidence>
<proteinExistence type="predicted"/>
<dbReference type="AlphaFoldDB" id="A0A8J2UHP8"/>
<evidence type="ECO:0000313" key="9">
    <source>
        <dbReference type="EMBL" id="GGB19651.1"/>
    </source>
</evidence>
<dbReference type="InterPro" id="IPR003838">
    <property type="entry name" value="ABC3_permease_C"/>
</dbReference>
<keyword evidence="10" id="KW-1185">Reference proteome</keyword>
<evidence type="ECO:0000256" key="3">
    <source>
        <dbReference type="ARBA" id="ARBA00022692"/>
    </source>
</evidence>
<feature type="transmembrane region" description="Helical" evidence="6">
    <location>
        <begin position="723"/>
        <end position="745"/>
    </location>
</feature>
<dbReference type="RefSeq" id="WP_188936781.1">
    <property type="nucleotide sequence ID" value="NZ_BMJC01000005.1"/>
</dbReference>
<accession>A0A8J2UHP8</accession>
<feature type="domain" description="MacB-like periplasmic core" evidence="8">
    <location>
        <begin position="508"/>
        <end position="627"/>
    </location>
</feature>
<keyword evidence="4 6" id="KW-1133">Transmembrane helix</keyword>
<dbReference type="GO" id="GO:0005886">
    <property type="term" value="C:plasma membrane"/>
    <property type="evidence" value="ECO:0007669"/>
    <property type="project" value="UniProtKB-SubCell"/>
</dbReference>
<dbReference type="Proteomes" id="UP000607559">
    <property type="component" value="Unassembled WGS sequence"/>
</dbReference>
<dbReference type="EMBL" id="BMJC01000005">
    <property type="protein sequence ID" value="GGB19651.1"/>
    <property type="molecule type" value="Genomic_DNA"/>
</dbReference>
<feature type="transmembrane region" description="Helical" evidence="6">
    <location>
        <begin position="268"/>
        <end position="296"/>
    </location>
</feature>